<evidence type="ECO:0000313" key="2">
    <source>
        <dbReference type="Proteomes" id="UP000367750"/>
    </source>
</evidence>
<dbReference type="RefSeq" id="WP_150459466.1">
    <property type="nucleotide sequence ID" value="NZ_VYKK01000028.1"/>
</dbReference>
<dbReference type="Proteomes" id="UP000367750">
    <property type="component" value="Unassembled WGS sequence"/>
</dbReference>
<comment type="caution">
    <text evidence="1">The sequence shown here is derived from an EMBL/GenBank/DDBJ whole genome shotgun (WGS) entry which is preliminary data.</text>
</comment>
<evidence type="ECO:0008006" key="3">
    <source>
        <dbReference type="Google" id="ProtNLM"/>
    </source>
</evidence>
<organism evidence="1 2">
    <name type="scientific">Paenibacillus spiritus</name>
    <dbReference type="NCBI Taxonomy" id="2496557"/>
    <lineage>
        <taxon>Bacteria</taxon>
        <taxon>Bacillati</taxon>
        <taxon>Bacillota</taxon>
        <taxon>Bacilli</taxon>
        <taxon>Bacillales</taxon>
        <taxon>Paenibacillaceae</taxon>
        <taxon>Paenibacillus</taxon>
    </lineage>
</organism>
<keyword evidence="2" id="KW-1185">Reference proteome</keyword>
<accession>A0A5J5FWC4</accession>
<dbReference type="OrthoDB" id="9816564at2"/>
<proteinExistence type="predicted"/>
<evidence type="ECO:0000313" key="1">
    <source>
        <dbReference type="EMBL" id="KAA8997966.1"/>
    </source>
</evidence>
<dbReference type="Gene3D" id="3.40.50.720">
    <property type="entry name" value="NAD(P)-binding Rossmann-like Domain"/>
    <property type="match status" value="1"/>
</dbReference>
<dbReference type="SUPFAM" id="SSF56784">
    <property type="entry name" value="HAD-like"/>
    <property type="match status" value="1"/>
</dbReference>
<dbReference type="Gene3D" id="3.40.50.1000">
    <property type="entry name" value="HAD superfamily/HAD-like"/>
    <property type="match status" value="1"/>
</dbReference>
<name>A0A5J5FWC4_9BACL</name>
<dbReference type="InterPro" id="IPR036412">
    <property type="entry name" value="HAD-like_sf"/>
</dbReference>
<dbReference type="InterPro" id="IPR023214">
    <property type="entry name" value="HAD_sf"/>
</dbReference>
<protein>
    <recommendedName>
        <fullName evidence="3">HAD family hydrolase</fullName>
    </recommendedName>
</protein>
<sequence length="770" mass="89011">MYSFDVFDTLITRATATPKGIFALMQEKLRYESEFADIPEYVRSNFFLLRSHAEQMVWTIRESEWIEEITLIQIYDALLTTGSLTAEMALRLQQLERAIEYEYTLPIQSRIEWLKTLIRQGERVILISDMYLDHELIQAMLVKADPILADLPLYISSDYGQAKWTGKLYKRVAELERVEFSEWTHCGDNLEVDIQRAAELGIRTKHLPFSPLTTYEQAALERSEDDAYTQLSIGASRYVRISEQTAETAKTAAAIGSSLGGPILFSYVWWLLEESCDKGISRLYFIARDGYVLKGIADRIIRERQLDIKTHYLYGSRQAWRMASFGPGNDDLYRFIGWSYSQNLQSVAGLADILQLSFDELEPFLPFAARTVKKPLSQIALAEIAKRLNSNLTFKTFLQNKHRPKRELVARYLQQELDLTNNQFAFVDLSGGGFTQSCLAVIMKDFYPETIRTFYLRMDRMKTSGSCIYYNFLPSYLGPSGLLVEMLCRAMHGQTIGYREEGERIVPVLNDAGEVDALSKHGFVDYVTGVENFTSRLAHTIEQFGHRGDRLDIAVSYLKYAADTPDNNIRDFFGKMPNGVTGRESEPVEFAPILTRRQLRQLFLYRTDEPIERYYSGSYLDYSIMRANLADKRRIAFYRRQNEAWLGRLNRFLKTWRSGKRYRLASYFPVEALDERIVLYGAGKMGQEIRDKILKFGKSQVVLWADRDYLKYRQMGMNVSSPDEISQIKYDSIVIGVKDRGLAGIIRRDLADRGLPEDSIRWVEPWPTWE</sequence>
<dbReference type="AlphaFoldDB" id="A0A5J5FWC4"/>
<reference evidence="1 2" key="1">
    <citation type="submission" date="2019-09" db="EMBL/GenBank/DDBJ databases">
        <title>Bacillus ochoae sp. nov., Paenibacillus whitsoniae sp. nov., Paenibacillus spiritus sp. nov. Isolated from the Mars Exploration Rover during spacecraft assembly.</title>
        <authorList>
            <person name="Seuylemezian A."/>
            <person name="Vaishampayan P."/>
        </authorList>
    </citation>
    <scope>NUCLEOTIDE SEQUENCE [LARGE SCALE GENOMIC DNA]</scope>
    <source>
        <strain evidence="1 2">MER_111</strain>
    </source>
</reference>
<gene>
    <name evidence="1" type="ORF">F4V43_17075</name>
</gene>
<dbReference type="EMBL" id="VYKK01000028">
    <property type="protein sequence ID" value="KAA8997966.1"/>
    <property type="molecule type" value="Genomic_DNA"/>
</dbReference>
<dbReference type="Gene3D" id="1.10.150.520">
    <property type="match status" value="1"/>
</dbReference>